<dbReference type="InterPro" id="IPR029056">
    <property type="entry name" value="Ribokinase-like"/>
</dbReference>
<evidence type="ECO:0000313" key="5">
    <source>
        <dbReference type="EMBL" id="QCY68997.1"/>
    </source>
</evidence>
<evidence type="ECO:0000259" key="4">
    <source>
        <dbReference type="Pfam" id="PF00294"/>
    </source>
</evidence>
<dbReference type="AlphaFoldDB" id="A0A5B7X0X1"/>
<dbReference type="RefSeq" id="WP_139065579.1">
    <property type="nucleotide sequence ID" value="NZ_CP040812.1"/>
</dbReference>
<accession>A0A5B7X0X1</accession>
<evidence type="ECO:0000313" key="6">
    <source>
        <dbReference type="Proteomes" id="UP000309016"/>
    </source>
</evidence>
<evidence type="ECO:0000256" key="2">
    <source>
        <dbReference type="ARBA" id="ARBA00022679"/>
    </source>
</evidence>
<reference evidence="5 6" key="1">
    <citation type="submission" date="2019-06" db="EMBL/GenBank/DDBJ databases">
        <title>Complete genome sequence of Antarcticibacterium flavum KCTC 52984T from an Antarctic marine sediment.</title>
        <authorList>
            <person name="Lee Y.M."/>
            <person name="Shin S.C."/>
        </authorList>
    </citation>
    <scope>NUCLEOTIDE SEQUENCE [LARGE SCALE GENOMIC DNA]</scope>
    <source>
        <strain evidence="5 6">KCTC 52984</strain>
    </source>
</reference>
<proteinExistence type="inferred from homology"/>
<organism evidence="5 6">
    <name type="scientific">Antarcticibacterium flavum</name>
    <dbReference type="NCBI Taxonomy" id="2058175"/>
    <lineage>
        <taxon>Bacteria</taxon>
        <taxon>Pseudomonadati</taxon>
        <taxon>Bacteroidota</taxon>
        <taxon>Flavobacteriia</taxon>
        <taxon>Flavobacteriales</taxon>
        <taxon>Flavobacteriaceae</taxon>
        <taxon>Antarcticibacterium</taxon>
    </lineage>
</organism>
<name>A0A5B7X0X1_9FLAO</name>
<dbReference type="KEGG" id="afla:FHG64_06020"/>
<keyword evidence="6" id="KW-1185">Reference proteome</keyword>
<dbReference type="InterPro" id="IPR050306">
    <property type="entry name" value="PfkB_Carbo_kinase"/>
</dbReference>
<evidence type="ECO:0000256" key="1">
    <source>
        <dbReference type="ARBA" id="ARBA00010688"/>
    </source>
</evidence>
<dbReference type="InterPro" id="IPR011611">
    <property type="entry name" value="PfkB_dom"/>
</dbReference>
<keyword evidence="3 5" id="KW-0418">Kinase</keyword>
<dbReference type="Gene3D" id="3.40.1190.20">
    <property type="match status" value="1"/>
</dbReference>
<comment type="similarity">
    <text evidence="1">Belongs to the carbohydrate kinase PfkB family.</text>
</comment>
<gene>
    <name evidence="5" type="ORF">FHG64_06020</name>
</gene>
<dbReference type="SUPFAM" id="SSF53613">
    <property type="entry name" value="Ribokinase-like"/>
    <property type="match status" value="1"/>
</dbReference>
<dbReference type="PANTHER" id="PTHR43085:SF57">
    <property type="entry name" value="CARBOHYDRATE KINASE PFKB DOMAIN-CONTAINING PROTEIN"/>
    <property type="match status" value="1"/>
</dbReference>
<dbReference type="EMBL" id="CP040812">
    <property type="protein sequence ID" value="QCY68997.1"/>
    <property type="molecule type" value="Genomic_DNA"/>
</dbReference>
<dbReference type="Pfam" id="PF00294">
    <property type="entry name" value="PfkB"/>
    <property type="match status" value="1"/>
</dbReference>
<evidence type="ECO:0000256" key="3">
    <source>
        <dbReference type="ARBA" id="ARBA00022777"/>
    </source>
</evidence>
<feature type="domain" description="Carbohydrate kinase PfkB" evidence="4">
    <location>
        <begin position="20"/>
        <end position="282"/>
    </location>
</feature>
<dbReference type="GO" id="GO:0016301">
    <property type="term" value="F:kinase activity"/>
    <property type="evidence" value="ECO:0007669"/>
    <property type="project" value="UniProtKB-KW"/>
</dbReference>
<dbReference type="Proteomes" id="UP000309016">
    <property type="component" value="Chromosome"/>
</dbReference>
<keyword evidence="2" id="KW-0808">Transferase</keyword>
<sequence>MSIKAICFGEVLWDVFPDKEERIGGAPLNVASRLSAAGIEAAMISKVGDDEKGEKAISFLKENGVDTPLIEMDAEQPTGIVLVTLDKQGSAYYDIAHPAAWDRIELKPEMKSAVAHSDAFIYGSLACRDEISRNTLFALLEEDCYKIFDVNLRPPHYKTAVLEHLMHKAHFIKFNDDELYEIAKEVGSPYNSLEQNLHYIAEKTKTATICVTKGRHGAVLLRDDKLYYNSGFKIKVRDTVGAGDSFLASLIAGLLKEEEPQKALDYACAIGALVASREGANPELTEKEVAEFMEPGE</sequence>
<dbReference type="PANTHER" id="PTHR43085">
    <property type="entry name" value="HEXOKINASE FAMILY MEMBER"/>
    <property type="match status" value="1"/>
</dbReference>
<dbReference type="CDD" id="cd01167">
    <property type="entry name" value="bac_FRK"/>
    <property type="match status" value="1"/>
</dbReference>
<protein>
    <submittedName>
        <fullName evidence="5">Carbohydrate kinase</fullName>
    </submittedName>
</protein>
<dbReference type="OrthoDB" id="9813569at2"/>